<reference evidence="8" key="1">
    <citation type="submission" date="2022-07" db="EMBL/GenBank/DDBJ databases">
        <title>Phylogenomic reconstructions and comparative analyses of Kickxellomycotina fungi.</title>
        <authorList>
            <person name="Reynolds N.K."/>
            <person name="Stajich J.E."/>
            <person name="Barry K."/>
            <person name="Grigoriev I.V."/>
            <person name="Crous P."/>
            <person name="Smith M.E."/>
        </authorList>
    </citation>
    <scope>NUCLEOTIDE SEQUENCE</scope>
    <source>
        <strain evidence="8">RSA 567</strain>
    </source>
</reference>
<keyword evidence="9" id="KW-1185">Reference proteome</keyword>
<dbReference type="InterPro" id="IPR036890">
    <property type="entry name" value="HATPase_C_sf"/>
</dbReference>
<dbReference type="SUPFAM" id="SSF110942">
    <property type="entry name" value="HSP90 C-terminal domain"/>
    <property type="match status" value="1"/>
</dbReference>
<evidence type="ECO:0000256" key="4">
    <source>
        <dbReference type="ARBA" id="ARBA00023186"/>
    </source>
</evidence>
<dbReference type="Gene3D" id="3.40.50.11260">
    <property type="match status" value="1"/>
</dbReference>
<dbReference type="PRINTS" id="PR00775">
    <property type="entry name" value="HEATSHOCK90"/>
</dbReference>
<feature type="binding site" evidence="5">
    <location>
        <position position="135"/>
    </location>
    <ligand>
        <name>ATP</name>
        <dbReference type="ChEBI" id="CHEBI:30616"/>
    </ligand>
</feature>
<dbReference type="PANTHER" id="PTHR11528">
    <property type="entry name" value="HEAT SHOCK PROTEIN 90 FAMILY MEMBER"/>
    <property type="match status" value="1"/>
</dbReference>
<feature type="region of interest" description="Disordered" evidence="6">
    <location>
        <begin position="778"/>
        <end position="838"/>
    </location>
</feature>
<keyword evidence="7" id="KW-0732">Signal</keyword>
<dbReference type="Proteomes" id="UP001151582">
    <property type="component" value="Unassembled WGS sequence"/>
</dbReference>
<feature type="binding site" evidence="5">
    <location>
        <begin position="155"/>
        <end position="156"/>
    </location>
    <ligand>
        <name>ATP</name>
        <dbReference type="ChEBI" id="CHEBI:30616"/>
    </ligand>
</feature>
<feature type="binding site" evidence="5">
    <location>
        <position position="140"/>
    </location>
    <ligand>
        <name>ATP</name>
        <dbReference type="ChEBI" id="CHEBI:30616"/>
    </ligand>
</feature>
<dbReference type="NCBIfam" id="NF003555">
    <property type="entry name" value="PRK05218.1"/>
    <property type="match status" value="1"/>
</dbReference>
<feature type="compositionally biased region" description="Acidic residues" evidence="6">
    <location>
        <begin position="313"/>
        <end position="322"/>
    </location>
</feature>
<gene>
    <name evidence="8" type="ORF">H4R34_000040</name>
</gene>
<feature type="binding site" evidence="5">
    <location>
        <position position="93"/>
    </location>
    <ligand>
        <name>ATP</name>
        <dbReference type="ChEBI" id="CHEBI:30616"/>
    </ligand>
</feature>
<evidence type="ECO:0000313" key="8">
    <source>
        <dbReference type="EMBL" id="KAJ1985386.1"/>
    </source>
</evidence>
<evidence type="ECO:0000256" key="5">
    <source>
        <dbReference type="PIRSR" id="PIRSR002583-1"/>
    </source>
</evidence>
<evidence type="ECO:0000256" key="6">
    <source>
        <dbReference type="SAM" id="MobiDB-lite"/>
    </source>
</evidence>
<dbReference type="FunFam" id="3.30.565.10:FF:000005">
    <property type="entry name" value="Heat shock protein 90"/>
    <property type="match status" value="1"/>
</dbReference>
<dbReference type="InterPro" id="IPR037196">
    <property type="entry name" value="HSP90_C"/>
</dbReference>
<feature type="binding site" evidence="5">
    <location>
        <begin position="183"/>
        <end position="188"/>
    </location>
    <ligand>
        <name>ATP</name>
        <dbReference type="ChEBI" id="CHEBI:30616"/>
    </ligand>
</feature>
<feature type="compositionally biased region" description="Low complexity" evidence="6">
    <location>
        <begin position="806"/>
        <end position="816"/>
    </location>
</feature>
<proteinExistence type="inferred from homology"/>
<dbReference type="OrthoDB" id="28737at2759"/>
<dbReference type="HAMAP" id="MF_00505">
    <property type="entry name" value="HSP90"/>
    <property type="match status" value="1"/>
</dbReference>
<evidence type="ECO:0000256" key="7">
    <source>
        <dbReference type="SAM" id="SignalP"/>
    </source>
</evidence>
<dbReference type="InterPro" id="IPR020568">
    <property type="entry name" value="Ribosomal_Su5_D2-typ_SF"/>
</dbReference>
<feature type="binding site" evidence="5">
    <location>
        <position position="89"/>
    </location>
    <ligand>
        <name>ATP</name>
        <dbReference type="ChEBI" id="CHEBI:30616"/>
    </ligand>
</feature>
<dbReference type="AlphaFoldDB" id="A0A9W8BDE0"/>
<sequence length="838" mass="94128">MRHATLTIFTLAAIMAGAWAQAADTPSVSTAVAAASTPAFDAAPLDLTDEQQKRLESASEKHQFDAEVPRLMNLIINSVYKNKEVFLRELISNASDALDKVRHEALVDSSIMEAKPELNISIRSYPEKNMLVIRDTGIGMTKEQLREHLGTIAKSGTAEYMKHLEKKGTEGGSESDVNELIGQFGVGFYSAFLVADKVSFATKHPSEAKQHVWTSTGGSDFAIYEDLPENDLGRGSAITLHFKEEDAHLLSSSKLKDLVEKHSSYISFPIYLWSATTETIEVPADEVQDSDKDQAADDLEEEAKEDQGKAEKEDTDADSDSDNDAKDEPEVEDEDDEDKDSNDADQPKTTTKTIEKEEWVQVNAQKPIWLRDPKTIITKEYNDFYQSFAKDTEDPLAYNHFKGEGKVNFRGIIFVPPKQPSDYLQSFQAMVNNVKLYVKRVFITEELGEFLPKYLNFVRVLVDAEDLPLNVSREMLQNTRELHAIKKTITRKAIDMFSQLAENDPEQYQKFLDNFGANIRLGINEDHRNQARLAKLLRFASSHADSGVSFADYVSRMKGGQKQIYYVAAPTLQEAKKSPYVETLLARGYEVLFLTEQLDEYSMQALREFDGKMLRNVAQSGLEFGDEDDETKAAISELKKEYDPLVQYLGEALSDHIERAVISNRLTKSPMAIAANQFGWSGTMERFMKAQTRGKDDFMTSFMLNQKKVLEVNPHHPIIKGMLARVGQDKDDKHLKLAAEILYETAAIQSGYDIKNANTFARKIESFMRKTLDVDDNAEAEVDVKPAPERSDEDDEKEEGEEEIDAAGSEDSQQAQDDAEASEDKAEEAPEPVAHDEL</sequence>
<keyword evidence="2 5" id="KW-0547">Nucleotide-binding</keyword>
<dbReference type="InterPro" id="IPR001404">
    <property type="entry name" value="Hsp90_fam"/>
</dbReference>
<dbReference type="GO" id="GO:0051082">
    <property type="term" value="F:unfolded protein binding"/>
    <property type="evidence" value="ECO:0007669"/>
    <property type="project" value="InterPro"/>
</dbReference>
<dbReference type="Gene3D" id="1.20.120.790">
    <property type="entry name" value="Heat shock protein 90, C-terminal domain"/>
    <property type="match status" value="1"/>
</dbReference>
<dbReference type="PIRSF" id="PIRSF002583">
    <property type="entry name" value="Hsp90"/>
    <property type="match status" value="1"/>
</dbReference>
<dbReference type="GO" id="GO:0005524">
    <property type="term" value="F:ATP binding"/>
    <property type="evidence" value="ECO:0007669"/>
    <property type="project" value="UniProtKB-KW"/>
</dbReference>
<feature type="binding site" evidence="5">
    <location>
        <position position="473"/>
    </location>
    <ligand>
        <name>ATP</name>
        <dbReference type="ChEBI" id="CHEBI:30616"/>
    </ligand>
</feature>
<feature type="compositionally biased region" description="Basic and acidic residues" evidence="6">
    <location>
        <begin position="822"/>
        <end position="838"/>
    </location>
</feature>
<dbReference type="InterPro" id="IPR020575">
    <property type="entry name" value="Hsp90_N"/>
</dbReference>
<feature type="region of interest" description="Disordered" evidence="6">
    <location>
        <begin position="283"/>
        <end position="356"/>
    </location>
</feature>
<name>A0A9W8BDE0_9FUNG</name>
<dbReference type="SUPFAM" id="SSF55874">
    <property type="entry name" value="ATPase domain of HSP90 chaperone/DNA topoisomerase II/histidine kinase"/>
    <property type="match status" value="1"/>
</dbReference>
<feature type="signal peptide" evidence="7">
    <location>
        <begin position="1"/>
        <end position="20"/>
    </location>
</feature>
<dbReference type="CDD" id="cd16927">
    <property type="entry name" value="HATPase_Hsp90-like"/>
    <property type="match status" value="1"/>
</dbReference>
<dbReference type="InterPro" id="IPR019805">
    <property type="entry name" value="Heat_shock_protein_90_CS"/>
</dbReference>
<evidence type="ECO:0000313" key="9">
    <source>
        <dbReference type="Proteomes" id="UP001151582"/>
    </source>
</evidence>
<feature type="compositionally biased region" description="Acidic residues" evidence="6">
    <location>
        <begin position="791"/>
        <end position="805"/>
    </location>
</feature>
<dbReference type="Pfam" id="PF13589">
    <property type="entry name" value="HATPase_c_3"/>
    <property type="match status" value="1"/>
</dbReference>
<dbReference type="PROSITE" id="PS00298">
    <property type="entry name" value="HSP90"/>
    <property type="match status" value="1"/>
</dbReference>
<feature type="chain" id="PRO_5040897697" description="Histidine kinase/HSP90-like ATPase domain-containing protein" evidence="7">
    <location>
        <begin position="21"/>
        <end position="838"/>
    </location>
</feature>
<accession>A0A9W8BDE0</accession>
<comment type="caution">
    <text evidence="8">The sequence shown here is derived from an EMBL/GenBank/DDBJ whole genome shotgun (WGS) entry which is preliminary data.</text>
</comment>
<dbReference type="Pfam" id="PF00183">
    <property type="entry name" value="HSP90"/>
    <property type="match status" value="1"/>
</dbReference>
<evidence type="ECO:0000256" key="2">
    <source>
        <dbReference type="ARBA" id="ARBA00022741"/>
    </source>
</evidence>
<feature type="compositionally biased region" description="Acidic residues" evidence="6">
    <location>
        <begin position="329"/>
        <end position="340"/>
    </location>
</feature>
<evidence type="ECO:0000256" key="3">
    <source>
        <dbReference type="ARBA" id="ARBA00022840"/>
    </source>
</evidence>
<comment type="similarity">
    <text evidence="1">Belongs to the heat shock protein 90 family.</text>
</comment>
<dbReference type="Gene3D" id="3.30.230.80">
    <property type="match status" value="1"/>
</dbReference>
<dbReference type="EMBL" id="JANBQB010000001">
    <property type="protein sequence ID" value="KAJ1985386.1"/>
    <property type="molecule type" value="Genomic_DNA"/>
</dbReference>
<feature type="binding site" evidence="5">
    <location>
        <position position="154"/>
    </location>
    <ligand>
        <name>ATP</name>
        <dbReference type="ChEBI" id="CHEBI:30616"/>
    </ligand>
</feature>
<keyword evidence="3 5" id="KW-0067">ATP-binding</keyword>
<protein>
    <recommendedName>
        <fullName evidence="10">Histidine kinase/HSP90-like ATPase domain-containing protein</fullName>
    </recommendedName>
</protein>
<dbReference type="GO" id="GO:0016887">
    <property type="term" value="F:ATP hydrolysis activity"/>
    <property type="evidence" value="ECO:0007669"/>
    <property type="project" value="InterPro"/>
</dbReference>
<dbReference type="Gene3D" id="3.30.565.10">
    <property type="entry name" value="Histidine kinase-like ATPase, C-terminal domain"/>
    <property type="match status" value="1"/>
</dbReference>
<dbReference type="GO" id="GO:0140662">
    <property type="term" value="F:ATP-dependent protein folding chaperone"/>
    <property type="evidence" value="ECO:0007669"/>
    <property type="project" value="InterPro"/>
</dbReference>
<evidence type="ECO:0008006" key="10">
    <source>
        <dbReference type="Google" id="ProtNLM"/>
    </source>
</evidence>
<dbReference type="SUPFAM" id="SSF54211">
    <property type="entry name" value="Ribosomal protein S5 domain 2-like"/>
    <property type="match status" value="1"/>
</dbReference>
<evidence type="ECO:0000256" key="1">
    <source>
        <dbReference type="ARBA" id="ARBA00008239"/>
    </source>
</evidence>
<keyword evidence="4" id="KW-0143">Chaperone</keyword>
<organism evidence="8 9">
    <name type="scientific">Dimargaris verticillata</name>
    <dbReference type="NCBI Taxonomy" id="2761393"/>
    <lineage>
        <taxon>Eukaryota</taxon>
        <taxon>Fungi</taxon>
        <taxon>Fungi incertae sedis</taxon>
        <taxon>Zoopagomycota</taxon>
        <taxon>Kickxellomycotina</taxon>
        <taxon>Dimargaritomycetes</taxon>
        <taxon>Dimargaritales</taxon>
        <taxon>Dimargaritaceae</taxon>
        <taxon>Dimargaris</taxon>
    </lineage>
</organism>